<dbReference type="Proteomes" id="UP000036923">
    <property type="component" value="Unassembled WGS sequence"/>
</dbReference>
<gene>
    <name evidence="2" type="ORF">Bccel_0244</name>
</gene>
<keyword evidence="1" id="KW-1133">Transmembrane helix</keyword>
<dbReference type="STRING" id="398512.Bccel_0244"/>
<dbReference type="AlphaFoldDB" id="A0A0L6JHL7"/>
<evidence type="ECO:0000313" key="2">
    <source>
        <dbReference type="EMBL" id="KNY24987.1"/>
    </source>
</evidence>
<comment type="caution">
    <text evidence="2">The sequence shown here is derived from an EMBL/GenBank/DDBJ whole genome shotgun (WGS) entry which is preliminary data.</text>
</comment>
<keyword evidence="1" id="KW-0472">Membrane</keyword>
<proteinExistence type="predicted"/>
<protein>
    <submittedName>
        <fullName evidence="2">Uncharacterized protein</fullName>
    </submittedName>
</protein>
<dbReference type="EMBL" id="LGTC01000001">
    <property type="protein sequence ID" value="KNY24987.1"/>
    <property type="molecule type" value="Genomic_DNA"/>
</dbReference>
<feature type="transmembrane region" description="Helical" evidence="1">
    <location>
        <begin position="12"/>
        <end position="31"/>
    </location>
</feature>
<accession>A0A0L6JHL7</accession>
<keyword evidence="3" id="KW-1185">Reference proteome</keyword>
<evidence type="ECO:0000313" key="3">
    <source>
        <dbReference type="Proteomes" id="UP000036923"/>
    </source>
</evidence>
<name>A0A0L6JHL7_9FIRM</name>
<reference evidence="3" key="1">
    <citation type="submission" date="2015-07" db="EMBL/GenBank/DDBJ databases">
        <title>Near-Complete Genome Sequence of the Cellulolytic Bacterium Bacteroides (Pseudobacteroides) cellulosolvens ATCC 35603.</title>
        <authorList>
            <person name="Dassa B."/>
            <person name="Utturkar S.M."/>
            <person name="Klingeman D.M."/>
            <person name="Hurt R.A."/>
            <person name="Keller M."/>
            <person name="Xu J."/>
            <person name="Reddy Y.H.K."/>
            <person name="Borovok I."/>
            <person name="Grinberg I.R."/>
            <person name="Lamed R."/>
            <person name="Zhivin O."/>
            <person name="Bayer E.A."/>
            <person name="Brown S.D."/>
        </authorList>
    </citation>
    <scope>NUCLEOTIDE SEQUENCE [LARGE SCALE GENOMIC DNA]</scope>
    <source>
        <strain evidence="3">DSM 2933</strain>
    </source>
</reference>
<organism evidence="2 3">
    <name type="scientific">Pseudobacteroides cellulosolvens ATCC 35603 = DSM 2933</name>
    <dbReference type="NCBI Taxonomy" id="398512"/>
    <lineage>
        <taxon>Bacteria</taxon>
        <taxon>Bacillati</taxon>
        <taxon>Bacillota</taxon>
        <taxon>Clostridia</taxon>
        <taxon>Eubacteriales</taxon>
        <taxon>Oscillospiraceae</taxon>
        <taxon>Pseudobacteroides</taxon>
    </lineage>
</organism>
<sequence length="48" mass="5572">MIILVGLLIKIMNYILLSTLLIVNKVILITMELKVQVNKDWLLNLVHQ</sequence>
<evidence type="ECO:0000256" key="1">
    <source>
        <dbReference type="SAM" id="Phobius"/>
    </source>
</evidence>
<keyword evidence="1" id="KW-0812">Transmembrane</keyword>